<gene>
    <name evidence="2" type="primary">LOC105364516</name>
</gene>
<accession>A0AAJ6YME5</accession>
<reference evidence="2" key="1">
    <citation type="submission" date="2025-08" db="UniProtKB">
        <authorList>
            <consortium name="RefSeq"/>
        </authorList>
    </citation>
    <scope>IDENTIFICATION</scope>
</reference>
<dbReference type="RefSeq" id="XP_011500750.1">
    <property type="nucleotide sequence ID" value="XM_011502448.1"/>
</dbReference>
<evidence type="ECO:0000313" key="2">
    <source>
        <dbReference type="RefSeq" id="XP_011500750.1"/>
    </source>
</evidence>
<dbReference type="SUPFAM" id="SSF48371">
    <property type="entry name" value="ARM repeat"/>
    <property type="match status" value="1"/>
</dbReference>
<dbReference type="Proteomes" id="UP000695007">
    <property type="component" value="Unplaced"/>
</dbReference>
<protein>
    <submittedName>
        <fullName evidence="2">Uncharacterized protein LOC105364516</fullName>
    </submittedName>
</protein>
<dbReference type="GeneID" id="105364516"/>
<dbReference type="KEGG" id="csol:105364516"/>
<name>A0AAJ6YME5_9HYME</name>
<sequence>MHKYFKNKEISQFKHNEQFIMEQLELLTKLDEWTIKAHTEIIENLMTLQDFRYIALFIIEFIVYKMSDDETFDKTHTPPAPIMTRSEQKLITLILEIDKKVQNFSDMIIKGIQFRLFRLGVSQEVQIVERLFRILVVLNKIKKDREKVRIFCCDALYCLKLGAVNIIYVALMCWPEVLPKYDPNNDVIVKTIVHIIMSLKVTKPFPKLYSLKTLLFKYYNYPDSGYTPSLIKDELLKNLKENTPGVNTAMLLLCKSMGPSWAIENIIKELKQIIVTQSHPSLYEVLTLLGNILRPIRIETTYSEIYNIINQLCDVLDSNAGPDDLQEGVVSCLISISKFKYKQVARSVLKWQFNKSIRPSTNDKLKSFFLCQDTKWWWQFVQSNFPRPQQD</sequence>
<dbReference type="AlphaFoldDB" id="A0AAJ6YME5"/>
<organism evidence="1 2">
    <name type="scientific">Ceratosolen solmsi marchali</name>
    <dbReference type="NCBI Taxonomy" id="326594"/>
    <lineage>
        <taxon>Eukaryota</taxon>
        <taxon>Metazoa</taxon>
        <taxon>Ecdysozoa</taxon>
        <taxon>Arthropoda</taxon>
        <taxon>Hexapoda</taxon>
        <taxon>Insecta</taxon>
        <taxon>Pterygota</taxon>
        <taxon>Neoptera</taxon>
        <taxon>Endopterygota</taxon>
        <taxon>Hymenoptera</taxon>
        <taxon>Apocrita</taxon>
        <taxon>Proctotrupomorpha</taxon>
        <taxon>Chalcidoidea</taxon>
        <taxon>Agaonidae</taxon>
        <taxon>Agaoninae</taxon>
        <taxon>Ceratosolen</taxon>
    </lineage>
</organism>
<evidence type="ECO:0000313" key="1">
    <source>
        <dbReference type="Proteomes" id="UP000695007"/>
    </source>
</evidence>
<proteinExistence type="predicted"/>
<keyword evidence="1" id="KW-1185">Reference proteome</keyword>
<dbReference type="InterPro" id="IPR016024">
    <property type="entry name" value="ARM-type_fold"/>
</dbReference>